<organism evidence="1 2">
    <name type="scientific">Wickerhamomyces pijperi</name>
    <name type="common">Yeast</name>
    <name type="synonym">Pichia pijperi</name>
    <dbReference type="NCBI Taxonomy" id="599730"/>
    <lineage>
        <taxon>Eukaryota</taxon>
        <taxon>Fungi</taxon>
        <taxon>Dikarya</taxon>
        <taxon>Ascomycota</taxon>
        <taxon>Saccharomycotina</taxon>
        <taxon>Saccharomycetes</taxon>
        <taxon>Phaffomycetales</taxon>
        <taxon>Wickerhamomycetaceae</taxon>
        <taxon>Wickerhamomyces</taxon>
    </lineage>
</organism>
<gene>
    <name evidence="1" type="ORF">WICPIJ_009902</name>
</gene>
<proteinExistence type="predicted"/>
<dbReference type="EMBL" id="JAEUBG010005711">
    <property type="protein sequence ID" value="KAH3673110.1"/>
    <property type="molecule type" value="Genomic_DNA"/>
</dbReference>
<dbReference type="Proteomes" id="UP000774326">
    <property type="component" value="Unassembled WGS sequence"/>
</dbReference>
<name>A0A9P8PK85_WICPI</name>
<sequence length="149" mass="16594">MLVHDIHWLVTSQLDDFALLVKVLHDRVTGLNEGSESLLDTLDVVVGSSGGLTSLQESFKHNLFRTFEENGECRSGDFGLEDLRLVHLTREPVNEESVLAFGNGLLHSLFQQRNCHFLWNNVTFSDVLGNQFTVLGPFTLLLGSKQVPG</sequence>
<accession>A0A9P8PK85</accession>
<evidence type="ECO:0000313" key="2">
    <source>
        <dbReference type="Proteomes" id="UP000774326"/>
    </source>
</evidence>
<reference evidence="1" key="1">
    <citation type="journal article" date="2021" name="Open Biol.">
        <title>Shared evolutionary footprints suggest mitochondrial oxidative damage underlies multiple complex I losses in fungi.</title>
        <authorList>
            <person name="Schikora-Tamarit M.A."/>
            <person name="Marcet-Houben M."/>
            <person name="Nosek J."/>
            <person name="Gabaldon T."/>
        </authorList>
    </citation>
    <scope>NUCLEOTIDE SEQUENCE</scope>
    <source>
        <strain evidence="1">CBS2887</strain>
    </source>
</reference>
<comment type="caution">
    <text evidence="1">The sequence shown here is derived from an EMBL/GenBank/DDBJ whole genome shotgun (WGS) entry which is preliminary data.</text>
</comment>
<reference evidence="1" key="2">
    <citation type="submission" date="2021-01" db="EMBL/GenBank/DDBJ databases">
        <authorList>
            <person name="Schikora-Tamarit M.A."/>
        </authorList>
    </citation>
    <scope>NUCLEOTIDE SEQUENCE</scope>
    <source>
        <strain evidence="1">CBS2887</strain>
    </source>
</reference>
<dbReference type="AlphaFoldDB" id="A0A9P8PK85"/>
<protein>
    <submittedName>
        <fullName evidence="1">Uncharacterized protein</fullName>
    </submittedName>
</protein>
<keyword evidence="2" id="KW-1185">Reference proteome</keyword>
<evidence type="ECO:0000313" key="1">
    <source>
        <dbReference type="EMBL" id="KAH3673110.1"/>
    </source>
</evidence>